<comment type="caution">
    <text evidence="2">The sequence shown here is derived from an EMBL/GenBank/DDBJ whole genome shotgun (WGS) entry which is preliminary data.</text>
</comment>
<protein>
    <submittedName>
        <fullName evidence="2">Uncharacterized protein</fullName>
    </submittedName>
</protein>
<organism evidence="2 3">
    <name type="scientific">Brassica napus</name>
    <name type="common">Rape</name>
    <dbReference type="NCBI Taxonomy" id="3708"/>
    <lineage>
        <taxon>Eukaryota</taxon>
        <taxon>Viridiplantae</taxon>
        <taxon>Streptophyta</taxon>
        <taxon>Embryophyta</taxon>
        <taxon>Tracheophyta</taxon>
        <taxon>Spermatophyta</taxon>
        <taxon>Magnoliopsida</taxon>
        <taxon>eudicotyledons</taxon>
        <taxon>Gunneridae</taxon>
        <taxon>Pentapetalae</taxon>
        <taxon>rosids</taxon>
        <taxon>malvids</taxon>
        <taxon>Brassicales</taxon>
        <taxon>Brassicaceae</taxon>
        <taxon>Brassiceae</taxon>
        <taxon>Brassica</taxon>
    </lineage>
</organism>
<accession>A0ABQ8B0M2</accession>
<reference evidence="2 3" key="1">
    <citation type="submission" date="2021-05" db="EMBL/GenBank/DDBJ databases">
        <title>Genome Assembly of Synthetic Allotetraploid Brassica napus Reveals Homoeologous Exchanges between Subgenomes.</title>
        <authorList>
            <person name="Davis J.T."/>
        </authorList>
    </citation>
    <scope>NUCLEOTIDE SEQUENCE [LARGE SCALE GENOMIC DNA]</scope>
    <source>
        <strain evidence="3">cv. Da-Ae</strain>
        <tissue evidence="2">Seedling</tissue>
    </source>
</reference>
<keyword evidence="3" id="KW-1185">Reference proteome</keyword>
<dbReference type="Proteomes" id="UP000824890">
    <property type="component" value="Unassembled WGS sequence"/>
</dbReference>
<sequence length="133" mass="14410">MEEAQSRGTGPLPTQYDFVSNAKTSNLPPVVLPNNNPTPSVRDYPPPRQLFPCSTFQPSGSAPRKRNLVAPGSSINKTPRPLPTQYDFVSNAKTSNLPPVVLPNNNPTPSVRDYPPPRQLFPCSTFQPSGSAP</sequence>
<name>A0ABQ8B0M2_BRANA</name>
<feature type="compositionally biased region" description="Polar residues" evidence="1">
    <location>
        <begin position="122"/>
        <end position="133"/>
    </location>
</feature>
<feature type="non-terminal residue" evidence="2">
    <location>
        <position position="133"/>
    </location>
</feature>
<evidence type="ECO:0000313" key="3">
    <source>
        <dbReference type="Proteomes" id="UP000824890"/>
    </source>
</evidence>
<feature type="compositionally biased region" description="Low complexity" evidence="1">
    <location>
        <begin position="24"/>
        <end position="40"/>
    </location>
</feature>
<dbReference type="EMBL" id="JAGKQM010000012">
    <property type="protein sequence ID" value="KAH0898337.1"/>
    <property type="molecule type" value="Genomic_DNA"/>
</dbReference>
<evidence type="ECO:0000313" key="2">
    <source>
        <dbReference type="EMBL" id="KAH0898337.1"/>
    </source>
</evidence>
<feature type="compositionally biased region" description="Low complexity" evidence="1">
    <location>
        <begin position="94"/>
        <end position="110"/>
    </location>
</feature>
<gene>
    <name evidence="2" type="ORF">HID58_047905</name>
</gene>
<proteinExistence type="predicted"/>
<feature type="region of interest" description="Disordered" evidence="1">
    <location>
        <begin position="1"/>
        <end position="133"/>
    </location>
</feature>
<evidence type="ECO:0000256" key="1">
    <source>
        <dbReference type="SAM" id="MobiDB-lite"/>
    </source>
</evidence>